<comment type="caution">
    <text evidence="2">The sequence shown here is derived from an EMBL/GenBank/DDBJ whole genome shotgun (WGS) entry which is preliminary data.</text>
</comment>
<keyword evidence="3" id="KW-1185">Reference proteome</keyword>
<feature type="compositionally biased region" description="Basic and acidic residues" evidence="1">
    <location>
        <begin position="45"/>
        <end position="63"/>
    </location>
</feature>
<proteinExistence type="predicted"/>
<evidence type="ECO:0000313" key="2">
    <source>
        <dbReference type="EMBL" id="MBT3139572.1"/>
    </source>
</evidence>
<dbReference type="RefSeq" id="WP_147232834.1">
    <property type="nucleotide sequence ID" value="NZ_JAHHDY010000003.1"/>
</dbReference>
<name>A0ABS5WKD6_9RHOB</name>
<evidence type="ECO:0000313" key="3">
    <source>
        <dbReference type="Proteomes" id="UP000763802"/>
    </source>
</evidence>
<dbReference type="EMBL" id="JAHHDY010000003">
    <property type="protein sequence ID" value="MBT3139572.1"/>
    <property type="molecule type" value="Genomic_DNA"/>
</dbReference>
<reference evidence="2 3" key="1">
    <citation type="submission" date="2021-05" db="EMBL/GenBank/DDBJ databases">
        <title>Draft genomes of marine bacteria isolated from model chitin particles.</title>
        <authorList>
            <person name="Datta M.S."/>
            <person name="Schwartzman J.A."/>
            <person name="Cordero O."/>
        </authorList>
    </citation>
    <scope>NUCLEOTIDE SEQUENCE [LARGE SCALE GENOMIC DNA]</scope>
    <source>
        <strain evidence="2 3">4E07</strain>
    </source>
</reference>
<gene>
    <name evidence="2" type="ORF">KL867_00760</name>
</gene>
<dbReference type="PROSITE" id="PS51257">
    <property type="entry name" value="PROKAR_LIPOPROTEIN"/>
    <property type="match status" value="1"/>
</dbReference>
<organism evidence="2 3">
    <name type="scientific">Falsiruegeria litorea</name>
    <dbReference type="NCBI Taxonomy" id="1280831"/>
    <lineage>
        <taxon>Bacteria</taxon>
        <taxon>Pseudomonadati</taxon>
        <taxon>Pseudomonadota</taxon>
        <taxon>Alphaproteobacteria</taxon>
        <taxon>Rhodobacterales</taxon>
        <taxon>Roseobacteraceae</taxon>
        <taxon>Falsiruegeria</taxon>
    </lineage>
</organism>
<feature type="region of interest" description="Disordered" evidence="1">
    <location>
        <begin position="29"/>
        <end position="63"/>
    </location>
</feature>
<dbReference type="Proteomes" id="UP000763802">
    <property type="component" value="Unassembled WGS sequence"/>
</dbReference>
<sequence>MLKIFPLVACAALILTACQPSVSGNASFGISTSAGSLPPPPGRTAAERHASKDYYRGPRGDEF</sequence>
<evidence type="ECO:0000256" key="1">
    <source>
        <dbReference type="SAM" id="MobiDB-lite"/>
    </source>
</evidence>
<protein>
    <recommendedName>
        <fullName evidence="4">Lipoprotein</fullName>
    </recommendedName>
</protein>
<evidence type="ECO:0008006" key="4">
    <source>
        <dbReference type="Google" id="ProtNLM"/>
    </source>
</evidence>
<accession>A0ABS5WKD6</accession>